<keyword evidence="2" id="KW-0472">Membrane</keyword>
<keyword evidence="1" id="KW-0175">Coiled coil</keyword>
<keyword evidence="4" id="KW-1185">Reference proteome</keyword>
<feature type="transmembrane region" description="Helical" evidence="2">
    <location>
        <begin position="164"/>
        <end position="184"/>
    </location>
</feature>
<feature type="transmembrane region" description="Helical" evidence="2">
    <location>
        <begin position="235"/>
        <end position="256"/>
    </location>
</feature>
<dbReference type="EMBL" id="JATAAI010000002">
    <property type="protein sequence ID" value="KAK1747428.1"/>
    <property type="molecule type" value="Genomic_DNA"/>
</dbReference>
<sequence length="293" mass="33910">MAPSMPNFSNFHPQQLRDAWQPQGTSTAMLASWALSCLLALIIPVAKWATERNSYYAYQGKYNEYEQQQRQYEEEQQAAEEGNYYYGATQCQWWNFRCRSSMNDNNYQQYGNNGQEQDERYYEQMQMRASMPSWFFFFGGKLEEDDRQREEMGLTQSQGNMQFVYWWTVLIFIGLAVFGWMTLYKGQDRMGLIIALAIFCQFALLNLITTVGAISTDNRDFEESTYGWYGQFSVLLAYTDFWMMLQTFGFAAVLGITRHMDKKKAASQNEEEIQMGYQGATDEASASAGGAVV</sequence>
<feature type="transmembrane region" description="Helical" evidence="2">
    <location>
        <begin position="191"/>
        <end position="215"/>
    </location>
</feature>
<gene>
    <name evidence="3" type="ORF">QTG54_001391</name>
</gene>
<name>A0AAD8YJE8_9STRA</name>
<evidence type="ECO:0000313" key="4">
    <source>
        <dbReference type="Proteomes" id="UP001224775"/>
    </source>
</evidence>
<evidence type="ECO:0000256" key="2">
    <source>
        <dbReference type="SAM" id="Phobius"/>
    </source>
</evidence>
<accession>A0AAD8YJE8</accession>
<dbReference type="AlphaFoldDB" id="A0AAD8YJE8"/>
<keyword evidence="2" id="KW-1133">Transmembrane helix</keyword>
<proteinExistence type="predicted"/>
<evidence type="ECO:0000313" key="3">
    <source>
        <dbReference type="EMBL" id="KAK1747428.1"/>
    </source>
</evidence>
<feature type="coiled-coil region" evidence="1">
    <location>
        <begin position="55"/>
        <end position="82"/>
    </location>
</feature>
<comment type="caution">
    <text evidence="3">The sequence shown here is derived from an EMBL/GenBank/DDBJ whole genome shotgun (WGS) entry which is preliminary data.</text>
</comment>
<dbReference type="Proteomes" id="UP001224775">
    <property type="component" value="Unassembled WGS sequence"/>
</dbReference>
<evidence type="ECO:0000256" key="1">
    <source>
        <dbReference type="SAM" id="Coils"/>
    </source>
</evidence>
<protein>
    <submittedName>
        <fullName evidence="3">Uncharacterized protein</fullName>
    </submittedName>
</protein>
<organism evidence="3 4">
    <name type="scientific">Skeletonema marinoi</name>
    <dbReference type="NCBI Taxonomy" id="267567"/>
    <lineage>
        <taxon>Eukaryota</taxon>
        <taxon>Sar</taxon>
        <taxon>Stramenopiles</taxon>
        <taxon>Ochrophyta</taxon>
        <taxon>Bacillariophyta</taxon>
        <taxon>Coscinodiscophyceae</taxon>
        <taxon>Thalassiosirophycidae</taxon>
        <taxon>Thalassiosirales</taxon>
        <taxon>Skeletonemataceae</taxon>
        <taxon>Skeletonema</taxon>
        <taxon>Skeletonema marinoi-dohrnii complex</taxon>
    </lineage>
</organism>
<keyword evidence="2" id="KW-0812">Transmembrane</keyword>
<reference evidence="3" key="1">
    <citation type="submission" date="2023-06" db="EMBL/GenBank/DDBJ databases">
        <title>Survivors Of The Sea: Transcriptome response of Skeletonema marinoi to long-term dormancy.</title>
        <authorList>
            <person name="Pinder M.I.M."/>
            <person name="Kourtchenko O."/>
            <person name="Robertson E.K."/>
            <person name="Larsson T."/>
            <person name="Maumus F."/>
            <person name="Osuna-Cruz C.M."/>
            <person name="Vancaester E."/>
            <person name="Stenow R."/>
            <person name="Vandepoele K."/>
            <person name="Ploug H."/>
            <person name="Bruchert V."/>
            <person name="Godhe A."/>
            <person name="Topel M."/>
        </authorList>
    </citation>
    <scope>NUCLEOTIDE SEQUENCE</scope>
    <source>
        <strain evidence="3">R05AC</strain>
    </source>
</reference>